<name>A0A498KKW7_MALDO</name>
<accession>A0A498KKW7</accession>
<gene>
    <name evidence="1" type="ORF">DVH24_022512</name>
</gene>
<dbReference type="EMBL" id="RDQH01000327">
    <property type="protein sequence ID" value="RXI08368.1"/>
    <property type="molecule type" value="Genomic_DNA"/>
</dbReference>
<evidence type="ECO:0000313" key="1">
    <source>
        <dbReference type="EMBL" id="RXI08368.1"/>
    </source>
</evidence>
<dbReference type="Gene3D" id="3.40.50.80">
    <property type="entry name" value="Nucleotide-binding domain of ferredoxin-NADP reductase (FNR) module"/>
    <property type="match status" value="1"/>
</dbReference>
<sequence>MVFVIVSGIVILCARHPPRGLSRRTVGTRLKQHAKVLTFMPNVCANLTDMVKMTCQCRHDMIVMVSGGSGITPLISVIRELLFEANS</sequence>
<proteinExistence type="predicted"/>
<keyword evidence="2" id="KW-1185">Reference proteome</keyword>
<dbReference type="SUPFAM" id="SSF52343">
    <property type="entry name" value="Ferredoxin reductase-like, C-terminal NADP-linked domain"/>
    <property type="match status" value="1"/>
</dbReference>
<dbReference type="Proteomes" id="UP000290289">
    <property type="component" value="Chromosome 1"/>
</dbReference>
<organism evidence="1 2">
    <name type="scientific">Malus domestica</name>
    <name type="common">Apple</name>
    <name type="synonym">Pyrus malus</name>
    <dbReference type="NCBI Taxonomy" id="3750"/>
    <lineage>
        <taxon>Eukaryota</taxon>
        <taxon>Viridiplantae</taxon>
        <taxon>Streptophyta</taxon>
        <taxon>Embryophyta</taxon>
        <taxon>Tracheophyta</taxon>
        <taxon>Spermatophyta</taxon>
        <taxon>Magnoliopsida</taxon>
        <taxon>eudicotyledons</taxon>
        <taxon>Gunneridae</taxon>
        <taxon>Pentapetalae</taxon>
        <taxon>rosids</taxon>
        <taxon>fabids</taxon>
        <taxon>Rosales</taxon>
        <taxon>Rosaceae</taxon>
        <taxon>Amygdaloideae</taxon>
        <taxon>Maleae</taxon>
        <taxon>Malus</taxon>
    </lineage>
</organism>
<comment type="caution">
    <text evidence="1">The sequence shown here is derived from an EMBL/GenBank/DDBJ whole genome shotgun (WGS) entry which is preliminary data.</text>
</comment>
<dbReference type="AlphaFoldDB" id="A0A498KKW7"/>
<dbReference type="InterPro" id="IPR039261">
    <property type="entry name" value="FNR_nucleotide-bd"/>
</dbReference>
<evidence type="ECO:0000313" key="2">
    <source>
        <dbReference type="Proteomes" id="UP000290289"/>
    </source>
</evidence>
<protein>
    <submittedName>
        <fullName evidence="1">Uncharacterized protein</fullName>
    </submittedName>
</protein>
<reference evidence="1 2" key="1">
    <citation type="submission" date="2018-10" db="EMBL/GenBank/DDBJ databases">
        <title>A high-quality apple genome assembly.</title>
        <authorList>
            <person name="Hu J."/>
        </authorList>
    </citation>
    <scope>NUCLEOTIDE SEQUENCE [LARGE SCALE GENOMIC DNA]</scope>
    <source>
        <strain evidence="2">cv. HFTH1</strain>
        <tissue evidence="1">Young leaf</tissue>
    </source>
</reference>